<dbReference type="GO" id="GO:0016301">
    <property type="term" value="F:kinase activity"/>
    <property type="evidence" value="ECO:0007669"/>
    <property type="project" value="UniProtKB-KW"/>
</dbReference>
<evidence type="ECO:0000313" key="2">
    <source>
        <dbReference type="EMBL" id="MBB6450974.1"/>
    </source>
</evidence>
<dbReference type="Pfam" id="PF00480">
    <property type="entry name" value="ROK"/>
    <property type="match status" value="1"/>
</dbReference>
<comment type="caution">
    <text evidence="2">The sequence shown here is derived from an EMBL/GenBank/DDBJ whole genome shotgun (WGS) entry which is preliminary data.</text>
</comment>
<protein>
    <submittedName>
        <fullName evidence="2">Glucokinase-like ROK family protein</fullName>
    </submittedName>
</protein>
<reference evidence="2 3" key="1">
    <citation type="submission" date="2020-08" db="EMBL/GenBank/DDBJ databases">
        <title>Genomic Encyclopedia of Type Strains, Phase IV (KMG-IV): sequencing the most valuable type-strain genomes for metagenomic binning, comparative biology and taxonomic classification.</title>
        <authorList>
            <person name="Goeker M."/>
        </authorList>
    </citation>
    <scope>NUCLEOTIDE SEQUENCE [LARGE SCALE GENOMIC DNA]</scope>
    <source>
        <strain evidence="2 3">DSM 21769</strain>
    </source>
</reference>
<dbReference type="PANTHER" id="PTHR18964:SF165">
    <property type="entry name" value="BETA-GLUCOSIDE KINASE"/>
    <property type="match status" value="1"/>
</dbReference>
<dbReference type="Proteomes" id="UP000568839">
    <property type="component" value="Unassembled WGS sequence"/>
</dbReference>
<organism evidence="2 3">
    <name type="scientific">Geomicrobium halophilum</name>
    <dbReference type="NCBI Taxonomy" id="549000"/>
    <lineage>
        <taxon>Bacteria</taxon>
        <taxon>Bacillati</taxon>
        <taxon>Bacillota</taxon>
        <taxon>Bacilli</taxon>
        <taxon>Bacillales</taxon>
        <taxon>Geomicrobium</taxon>
    </lineage>
</organism>
<dbReference type="SUPFAM" id="SSF53067">
    <property type="entry name" value="Actin-like ATPase domain"/>
    <property type="match status" value="1"/>
</dbReference>
<dbReference type="AlphaFoldDB" id="A0A841PT78"/>
<dbReference type="EMBL" id="JACHHJ010000004">
    <property type="protein sequence ID" value="MBB6450974.1"/>
    <property type="molecule type" value="Genomic_DNA"/>
</dbReference>
<keyword evidence="2" id="KW-0808">Transferase</keyword>
<evidence type="ECO:0000256" key="1">
    <source>
        <dbReference type="ARBA" id="ARBA00006479"/>
    </source>
</evidence>
<keyword evidence="3" id="KW-1185">Reference proteome</keyword>
<dbReference type="InterPro" id="IPR043129">
    <property type="entry name" value="ATPase_NBD"/>
</dbReference>
<evidence type="ECO:0000313" key="3">
    <source>
        <dbReference type="Proteomes" id="UP000568839"/>
    </source>
</evidence>
<dbReference type="PANTHER" id="PTHR18964">
    <property type="entry name" value="ROK (REPRESSOR, ORF, KINASE) FAMILY"/>
    <property type="match status" value="1"/>
</dbReference>
<proteinExistence type="inferred from homology"/>
<gene>
    <name evidence="2" type="ORF">HNR44_002964</name>
</gene>
<dbReference type="CDD" id="cd24068">
    <property type="entry name" value="ASKHA_NBD_ROK_FnNanK-like"/>
    <property type="match status" value="1"/>
</dbReference>
<dbReference type="InterPro" id="IPR000600">
    <property type="entry name" value="ROK"/>
</dbReference>
<keyword evidence="2" id="KW-0418">Kinase</keyword>
<comment type="similarity">
    <text evidence="1">Belongs to the ROK (NagC/XylR) family.</text>
</comment>
<accession>A0A841PT78</accession>
<dbReference type="RefSeq" id="WP_184405022.1">
    <property type="nucleotide sequence ID" value="NZ_JACHHJ010000004.1"/>
</dbReference>
<dbReference type="Gene3D" id="3.30.420.40">
    <property type="match status" value="2"/>
</dbReference>
<name>A0A841PT78_9BACL</name>
<sequence>MMIGAFDIGGTNIKYGIVDDKGNIHFKSHVATKAQEGGVVVVSQIIALVQELQKAYILDGVAVSTAGQVDNLEGKVIYATDAIPGYTGVHIKRELEQAVRLPVVVDNDVNCTALGEYWKGAAQDSRYFLCMTFGTGIGGAIVHDGAVYRGASFSAGEFGHMTLYPNGKICTCGDRGCYEMYASSRALEQKAYEHFEGGDSLRGLFSEAKKGEKKAELIIDQWVSDISLGMKTLIHVFNPSLVVMGGGISEQGEYLLEKLKAQVNQQIMSSFQRPLQLKFAQNGNDANLQGAVYQMITA</sequence>